<sequence length="657" mass="75323">MNMDMNASNPLSLKEVHVKDSFWSTYIKLVKEVVIPYQWEVLNDNVAEAEPSHVMKNFRIAAGLEEGEFYGFFFQDTDLAKWLEAVAYSLQTTTDKELEKLADDAIDLVEKAQQPDGYLNTYFTIGRMEKRWTNLEECHELYTAGHFIEAGVAYHQATGKRKLLDVVCRFADYIDSVFGPEPGKIRGYDGHQEIELALVKLYRETGNDRYLNLSRFFIEERGQEPYYFQEEWKKRDRISFWDMRVSGPPADRKKYLQTHLPVKEQKEAVGHAVRVVYMLTGMAEVAKETGDSMLYNACKELWNNIVTKQMYITGGIGSTSIGEAFTFDYDLPNDTVYAETCASIGLIVFAQKMLQIENKSCYADVIERALYNVIISSMSRDGRHFFYVNPLEVWPKASEKNPVKKHVKPVRQKWFGCACCPPNLARLITSLGQYIYTQKERTLFVHQFISSSANLEIDGKRVCIHQTTEYPWYGNVRLELELEGREELELAIRIPGWCKEYTVRMSGKEQLREQAVVDNGYLILAGEFTSGTFIELKLDMPVTLMKANPKVRADAGKVVMQRGPVIYCLEEVDNGENLSNITLDPDAPVSVQFDSELLDGAITLITKGYRDVFDEKAAQGDLYQPYKKEREEVSIKAVPYGIWGNRTPGEMLVWVRI</sequence>
<dbReference type="InterPro" id="IPR012878">
    <property type="entry name" value="Beta-AFase-like_GH127_cat"/>
</dbReference>
<dbReference type="AlphaFoldDB" id="A0A6S6QWD9"/>
<dbReference type="EMBL" id="AP023367">
    <property type="protein sequence ID" value="BCJ94026.1"/>
    <property type="molecule type" value="Genomic_DNA"/>
</dbReference>
<protein>
    <recommendedName>
        <fullName evidence="6">Glycosyl hydrolase</fullName>
    </recommendedName>
</protein>
<evidence type="ECO:0000313" key="5">
    <source>
        <dbReference type="Proteomes" id="UP000515561"/>
    </source>
</evidence>
<dbReference type="PANTHER" id="PTHR43465:SF2">
    <property type="entry name" value="DUF1680 DOMAIN PROTEIN (AFU_ORTHOLOGUE AFUA_1G08910)"/>
    <property type="match status" value="1"/>
</dbReference>
<evidence type="ECO:0008006" key="6">
    <source>
        <dbReference type="Google" id="ProtNLM"/>
    </source>
</evidence>
<dbReference type="KEGG" id="acel:acsn021_15950"/>
<dbReference type="Pfam" id="PF20737">
    <property type="entry name" value="Glyco_hydro127C"/>
    <property type="match status" value="1"/>
</dbReference>
<accession>A0A6S6QWD9</accession>
<dbReference type="InterPro" id="IPR008928">
    <property type="entry name" value="6-hairpin_glycosidase_sf"/>
</dbReference>
<evidence type="ECO:0000313" key="4">
    <source>
        <dbReference type="EMBL" id="BCJ94026.1"/>
    </source>
</evidence>
<evidence type="ECO:0000259" key="2">
    <source>
        <dbReference type="Pfam" id="PF20736"/>
    </source>
</evidence>
<dbReference type="Proteomes" id="UP000515561">
    <property type="component" value="Chromosome"/>
</dbReference>
<feature type="domain" description="Non-reducing end beta-L-arabinofuranosidase-like GH127 catalytic" evidence="1">
    <location>
        <begin position="15"/>
        <end position="432"/>
    </location>
</feature>
<evidence type="ECO:0000259" key="3">
    <source>
        <dbReference type="Pfam" id="PF20737"/>
    </source>
</evidence>
<dbReference type="InterPro" id="IPR049174">
    <property type="entry name" value="Beta-AFase-like"/>
</dbReference>
<feature type="domain" description="Non-reducing end beta-L-arabinofuranosidase-like GH127 middle" evidence="2">
    <location>
        <begin position="442"/>
        <end position="540"/>
    </location>
</feature>
<dbReference type="Pfam" id="PF20736">
    <property type="entry name" value="Glyco_hydro127M"/>
    <property type="match status" value="1"/>
</dbReference>
<proteinExistence type="predicted"/>
<dbReference type="PANTHER" id="PTHR43465">
    <property type="entry name" value="DUF1680 DOMAIN PROTEIN (AFU_ORTHOLOGUE AFUA_1G08910)"/>
    <property type="match status" value="1"/>
</dbReference>
<name>A0A6S6QWD9_9FIRM</name>
<dbReference type="Pfam" id="PF07944">
    <property type="entry name" value="Beta-AFase-like_GH127_cat"/>
    <property type="match status" value="1"/>
</dbReference>
<dbReference type="GO" id="GO:0005975">
    <property type="term" value="P:carbohydrate metabolic process"/>
    <property type="evidence" value="ECO:0007669"/>
    <property type="project" value="InterPro"/>
</dbReference>
<reference evidence="4 5" key="1">
    <citation type="journal article" date="2016" name="Int. J. Syst. Evol. Microbiol.">
        <title>Descriptions of Anaerotaenia torta gen. nov., sp. nov. and Anaerocolumna cellulosilytica gen. nov., sp. nov. isolated from a methanogenic reactor of cattle waste.</title>
        <authorList>
            <person name="Uek A."/>
            <person name="Ohtaki Y."/>
            <person name="Kaku N."/>
            <person name="Ueki K."/>
        </authorList>
    </citation>
    <scope>NUCLEOTIDE SEQUENCE [LARGE SCALE GENOMIC DNA]</scope>
    <source>
        <strain evidence="4 5">SN021</strain>
    </source>
</reference>
<dbReference type="InterPro" id="IPR049046">
    <property type="entry name" value="Beta-AFase-like_GH127_middle"/>
</dbReference>
<dbReference type="InterPro" id="IPR049049">
    <property type="entry name" value="Beta-AFase-like_GH127_C"/>
</dbReference>
<feature type="domain" description="Non-reducing end beta-L-arabinofuranosidase-like GH127 C-terminal" evidence="3">
    <location>
        <begin position="542"/>
        <end position="656"/>
    </location>
</feature>
<evidence type="ECO:0000259" key="1">
    <source>
        <dbReference type="Pfam" id="PF07944"/>
    </source>
</evidence>
<dbReference type="SUPFAM" id="SSF48208">
    <property type="entry name" value="Six-hairpin glycosidases"/>
    <property type="match status" value="1"/>
</dbReference>
<keyword evidence="5" id="KW-1185">Reference proteome</keyword>
<gene>
    <name evidence="4" type="ORF">acsn021_15950</name>
</gene>
<organism evidence="4 5">
    <name type="scientific">Anaerocolumna cellulosilytica</name>
    <dbReference type="NCBI Taxonomy" id="433286"/>
    <lineage>
        <taxon>Bacteria</taxon>
        <taxon>Bacillati</taxon>
        <taxon>Bacillota</taxon>
        <taxon>Clostridia</taxon>
        <taxon>Lachnospirales</taxon>
        <taxon>Lachnospiraceae</taxon>
        <taxon>Anaerocolumna</taxon>
    </lineage>
</organism>